<sequence>MEYFPDEPESYEDMSYTLLKRKSGFSQTRFGFFLWSGEEKRKDLDTFSEGEHKFLKTEQILCEALLADMSAQEQKLLEMLENKNDDDSTHLFDIKRGIRKLNELFADFADDGEPEIDHTKIWVECIDVIKRLESFPLRRFQVVVVQNVIGLIKNKKFQFKPIVLPEDRPLLPGFKNAESKPLSEDSLRDIGNSEEVQISTNSTEMAPIPSLVVMPQPQMLPTLVNTVPMNMIPHVIFPYQNLNVQHILLHPPILNYQPIHFFYPVFPGQQPGPHHSSQDTDYGPKQ</sequence>
<proteinExistence type="predicted"/>
<dbReference type="AlphaFoldDB" id="E3LD09"/>
<dbReference type="Proteomes" id="UP000008281">
    <property type="component" value="Unassembled WGS sequence"/>
</dbReference>
<organism evidence="2">
    <name type="scientific">Caenorhabditis remanei</name>
    <name type="common">Caenorhabditis vulgaris</name>
    <dbReference type="NCBI Taxonomy" id="31234"/>
    <lineage>
        <taxon>Eukaryota</taxon>
        <taxon>Metazoa</taxon>
        <taxon>Ecdysozoa</taxon>
        <taxon>Nematoda</taxon>
        <taxon>Chromadorea</taxon>
        <taxon>Rhabditida</taxon>
        <taxon>Rhabditina</taxon>
        <taxon>Rhabditomorpha</taxon>
        <taxon>Rhabditoidea</taxon>
        <taxon>Rhabditidae</taxon>
        <taxon>Peloderinae</taxon>
        <taxon>Caenorhabditis</taxon>
    </lineage>
</organism>
<dbReference type="HOGENOM" id="CLU_973998_0_0_1"/>
<protein>
    <submittedName>
        <fullName evidence="1">Uncharacterized protein</fullName>
    </submittedName>
</protein>
<accession>E3LD09</accession>
<reference evidence="1" key="1">
    <citation type="submission" date="2007-07" db="EMBL/GenBank/DDBJ databases">
        <title>PCAP assembly of the Caenorhabditis remanei genome.</title>
        <authorList>
            <consortium name="The Caenorhabditis remanei Sequencing Consortium"/>
            <person name="Wilson R.K."/>
        </authorList>
    </citation>
    <scope>NUCLEOTIDE SEQUENCE [LARGE SCALE GENOMIC DNA]</scope>
    <source>
        <strain evidence="1">PB4641</strain>
    </source>
</reference>
<evidence type="ECO:0000313" key="2">
    <source>
        <dbReference type="Proteomes" id="UP000008281"/>
    </source>
</evidence>
<name>E3LD09_CAERE</name>
<dbReference type="EMBL" id="DS268407">
    <property type="protein sequence ID" value="EFO82517.1"/>
    <property type="molecule type" value="Genomic_DNA"/>
</dbReference>
<evidence type="ECO:0000313" key="1">
    <source>
        <dbReference type="EMBL" id="EFO82517.1"/>
    </source>
</evidence>
<keyword evidence="2" id="KW-1185">Reference proteome</keyword>
<gene>
    <name evidence="1" type="ORF">CRE_00946</name>
</gene>